<dbReference type="Proteomes" id="UP000268350">
    <property type="component" value="Unassembled WGS sequence"/>
</dbReference>
<protein>
    <recommendedName>
        <fullName evidence="1">MADF domain-containing protein</fullName>
    </recommendedName>
</protein>
<dbReference type="Pfam" id="PF10545">
    <property type="entry name" value="MADF_DNA_bdg"/>
    <property type="match status" value="1"/>
</dbReference>
<dbReference type="AlphaFoldDB" id="A0A3B0KAU0"/>
<dbReference type="InterPro" id="IPR006578">
    <property type="entry name" value="MADF-dom"/>
</dbReference>
<dbReference type="EMBL" id="OUUW01000006">
    <property type="protein sequence ID" value="SPP82161.1"/>
    <property type="molecule type" value="Genomic_DNA"/>
</dbReference>
<dbReference type="PANTHER" id="PTHR21505:SF8">
    <property type="entry name" value="DPT-YFP REPRESSOR BY OVEREXPRESSION, ISOFORM D-RELATED"/>
    <property type="match status" value="1"/>
</dbReference>
<gene>
    <name evidence="2" type="ORF">DGUA_6G013977</name>
</gene>
<organism evidence="2 3">
    <name type="scientific">Drosophila guanche</name>
    <name type="common">Fruit fly</name>
    <dbReference type="NCBI Taxonomy" id="7266"/>
    <lineage>
        <taxon>Eukaryota</taxon>
        <taxon>Metazoa</taxon>
        <taxon>Ecdysozoa</taxon>
        <taxon>Arthropoda</taxon>
        <taxon>Hexapoda</taxon>
        <taxon>Insecta</taxon>
        <taxon>Pterygota</taxon>
        <taxon>Neoptera</taxon>
        <taxon>Endopterygota</taxon>
        <taxon>Diptera</taxon>
        <taxon>Brachycera</taxon>
        <taxon>Muscomorpha</taxon>
        <taxon>Ephydroidea</taxon>
        <taxon>Drosophilidae</taxon>
        <taxon>Drosophila</taxon>
        <taxon>Sophophora</taxon>
    </lineage>
</organism>
<sequence length="214" mass="24925">MNCKRHGGAARSLTLIPPKPSVSTISGESPEISRRMKKYLKLIDLYKGHDCLWHQCNSEFFDKPVKEKVWKEIARKMKKKSDTNRWKFLINKLRYKVELERLHQQEAKFQPDIELPPKLEYSDKFQFLNHMFDRKWGKSPVTTETSIPHRPACFLMLNSARKDCSKVTSYASKLKALGNIRNNKCSRLSLSHEAFRKMMVATSGSLSDFGNEEK</sequence>
<dbReference type="PANTHER" id="PTHR21505">
    <property type="entry name" value="MADF DOMAIN-CONTAINING PROTEIN-RELATED"/>
    <property type="match status" value="1"/>
</dbReference>
<name>A0A3B0KAU0_DROGU</name>
<keyword evidence="3" id="KW-1185">Reference proteome</keyword>
<dbReference type="SMART" id="SM00595">
    <property type="entry name" value="MADF"/>
    <property type="match status" value="1"/>
</dbReference>
<dbReference type="PROSITE" id="PS51029">
    <property type="entry name" value="MADF"/>
    <property type="match status" value="1"/>
</dbReference>
<evidence type="ECO:0000259" key="1">
    <source>
        <dbReference type="PROSITE" id="PS51029"/>
    </source>
</evidence>
<evidence type="ECO:0000313" key="2">
    <source>
        <dbReference type="EMBL" id="SPP82161.1"/>
    </source>
</evidence>
<reference evidence="3" key="1">
    <citation type="submission" date="2018-01" db="EMBL/GenBank/DDBJ databases">
        <authorList>
            <person name="Alioto T."/>
            <person name="Alioto T."/>
        </authorList>
    </citation>
    <scope>NUCLEOTIDE SEQUENCE [LARGE SCALE GENOMIC DNA]</scope>
</reference>
<proteinExistence type="predicted"/>
<evidence type="ECO:0000313" key="3">
    <source>
        <dbReference type="Proteomes" id="UP000268350"/>
    </source>
</evidence>
<accession>A0A3B0KAU0</accession>
<dbReference type="OMA" id="ECLWMEN"/>
<dbReference type="OrthoDB" id="6577442at2759"/>
<feature type="domain" description="MADF" evidence="1">
    <location>
        <begin position="41"/>
        <end position="133"/>
    </location>
</feature>